<accession>A0A5J5EH47</accession>
<dbReference type="InterPro" id="IPR019194">
    <property type="entry name" value="Tscrpt_elong_fac_Eaf_N"/>
</dbReference>
<protein>
    <recommendedName>
        <fullName evidence="2">Transcription elongation factor Eaf N-terminal domain-containing protein</fullName>
    </recommendedName>
</protein>
<feature type="compositionally biased region" description="Basic residues" evidence="1">
    <location>
        <begin position="244"/>
        <end position="269"/>
    </location>
</feature>
<comment type="caution">
    <text evidence="3">The sequence shown here is derived from an EMBL/GenBank/DDBJ whole genome shotgun (WGS) entry which is preliminary data.</text>
</comment>
<evidence type="ECO:0000313" key="4">
    <source>
        <dbReference type="Proteomes" id="UP000326924"/>
    </source>
</evidence>
<organism evidence="3 4">
    <name type="scientific">Sphaerosporella brunnea</name>
    <dbReference type="NCBI Taxonomy" id="1250544"/>
    <lineage>
        <taxon>Eukaryota</taxon>
        <taxon>Fungi</taxon>
        <taxon>Dikarya</taxon>
        <taxon>Ascomycota</taxon>
        <taxon>Pezizomycotina</taxon>
        <taxon>Pezizomycetes</taxon>
        <taxon>Pezizales</taxon>
        <taxon>Pyronemataceae</taxon>
        <taxon>Sphaerosporella</taxon>
    </lineage>
</organism>
<feature type="compositionally biased region" description="Pro residues" evidence="1">
    <location>
        <begin position="232"/>
        <end position="243"/>
    </location>
</feature>
<sequence>MPPPAAPPIRIDRQADYKIVLGQSLTECPGGYNALKYNHKPTSFILNPSSPKITPSSSSSGDYDLTFTPPTTSTQITYTGSARTPTPKAQHFLLFDPVAKHFTLERLDATFVFNAEVYAKLHPPLESDGQAAAAGGDEEVGISDSSDEADDAGVYDFRKFMGRTTAAQEKRQKRQAALKSVGVDVVDIPEPEPQDDDADLVIPDAPPPPTAFGEEDSDMDAPGESDDEAMPSAPPPPPPPPPPTKRKPGPKPKAQAKPRAPRAPAKKKAQPAAPPPPPPPPPPPQVDEIVIPDVPAPPVDSDEEEIEFSEEEDAAAAPTQEDEEDTFELDINKELEEALGSGDNGSKQQQQPQQSQLVIEEDESDEDEDPGTIGVIPAAPGGAPKSLREMFGTAEQEEEEDSESEEE</sequence>
<evidence type="ECO:0000313" key="3">
    <source>
        <dbReference type="EMBL" id="KAA8895032.1"/>
    </source>
</evidence>
<dbReference type="EMBL" id="VXIS01000292">
    <property type="protein sequence ID" value="KAA8895032.1"/>
    <property type="molecule type" value="Genomic_DNA"/>
</dbReference>
<feature type="region of interest" description="Disordered" evidence="1">
    <location>
        <begin position="126"/>
        <end position="150"/>
    </location>
</feature>
<feature type="compositionally biased region" description="Acidic residues" evidence="1">
    <location>
        <begin position="136"/>
        <end position="150"/>
    </location>
</feature>
<feature type="domain" description="Transcription elongation factor Eaf N-terminal" evidence="2">
    <location>
        <begin position="17"/>
        <end position="115"/>
    </location>
</feature>
<feature type="compositionally biased region" description="Acidic residues" evidence="1">
    <location>
        <begin position="300"/>
        <end position="328"/>
    </location>
</feature>
<reference evidence="3 4" key="1">
    <citation type="submission" date="2019-09" db="EMBL/GenBank/DDBJ databases">
        <title>Draft genome of the ectomycorrhizal ascomycete Sphaerosporella brunnea.</title>
        <authorList>
            <consortium name="DOE Joint Genome Institute"/>
            <person name="Benucci G.M."/>
            <person name="Marozzi G."/>
            <person name="Antonielli L."/>
            <person name="Sanchez S."/>
            <person name="Marco P."/>
            <person name="Wang X."/>
            <person name="Falini L.B."/>
            <person name="Barry K."/>
            <person name="Haridas S."/>
            <person name="Lipzen A."/>
            <person name="Labutti K."/>
            <person name="Grigoriev I.V."/>
            <person name="Murat C."/>
            <person name="Martin F."/>
            <person name="Albertini E."/>
            <person name="Donnini D."/>
            <person name="Bonito G."/>
        </authorList>
    </citation>
    <scope>NUCLEOTIDE SEQUENCE [LARGE SCALE GENOMIC DNA]</scope>
    <source>
        <strain evidence="3 4">Sb_GMNB300</strain>
    </source>
</reference>
<dbReference type="OrthoDB" id="125903at2759"/>
<evidence type="ECO:0000259" key="2">
    <source>
        <dbReference type="Pfam" id="PF09816"/>
    </source>
</evidence>
<proteinExistence type="predicted"/>
<feature type="compositionally biased region" description="Acidic residues" evidence="1">
    <location>
        <begin position="213"/>
        <end position="229"/>
    </location>
</feature>
<dbReference type="AlphaFoldDB" id="A0A5J5EH47"/>
<evidence type="ECO:0000256" key="1">
    <source>
        <dbReference type="SAM" id="MobiDB-lite"/>
    </source>
</evidence>
<dbReference type="Pfam" id="PF09816">
    <property type="entry name" value="EAF"/>
    <property type="match status" value="1"/>
</dbReference>
<feature type="compositionally biased region" description="Acidic residues" evidence="1">
    <location>
        <begin position="187"/>
        <end position="199"/>
    </location>
</feature>
<feature type="region of interest" description="Disordered" evidence="1">
    <location>
        <begin position="177"/>
        <end position="407"/>
    </location>
</feature>
<name>A0A5J5EH47_9PEZI</name>
<dbReference type="InParanoid" id="A0A5J5EH47"/>
<keyword evidence="4" id="KW-1185">Reference proteome</keyword>
<feature type="compositionally biased region" description="Acidic residues" evidence="1">
    <location>
        <begin position="359"/>
        <end position="370"/>
    </location>
</feature>
<feature type="compositionally biased region" description="Acidic residues" evidence="1">
    <location>
        <begin position="395"/>
        <end position="407"/>
    </location>
</feature>
<dbReference type="Proteomes" id="UP000326924">
    <property type="component" value="Unassembled WGS sequence"/>
</dbReference>
<feature type="compositionally biased region" description="Pro residues" evidence="1">
    <location>
        <begin position="272"/>
        <end position="285"/>
    </location>
</feature>
<gene>
    <name evidence="3" type="ORF">FN846DRAFT_363052</name>
</gene>